<evidence type="ECO:0000256" key="11">
    <source>
        <dbReference type="ARBA" id="ARBA00047527"/>
    </source>
</evidence>
<dbReference type="PANTHER" id="PTHR43783">
    <property type="entry name" value="UDP-N-ACETYLGLUCOSAMINE 1-CARBOXYVINYLTRANSFERASE"/>
    <property type="match status" value="1"/>
</dbReference>
<keyword evidence="7 12" id="KW-0573">Peptidoglycan synthesis</keyword>
<evidence type="ECO:0000256" key="2">
    <source>
        <dbReference type="ARBA" id="ARBA00004752"/>
    </source>
</evidence>
<sequence>MRAFFEIEGGFPVSGEIKISGAKNAVLPALAATLLSPGVYRFTNAPRVSDLCTMLELLSHLGAKWWEEGQTLLVDTSGVTEFEAPYDLVRLMRASVLVLGPLVARFGKARVALPGGCPIGKRPVDLHLRGLERLGARIEISHGYILAFAEKGLSGTEIVLDIPSVTATENLMMAAALAKGRTEIRNAAREPEVVFLGEMLLEMGARIEGLGTERIVIYGRDDLSPPPSEVRIIPDRIETGTYLVLPGLTGGELVLSDTDVSFLEAPLEKLREAGLEIETESHRIFVRVSRRICPLKVVTAPYPGFPTDLQAQIMVLMTRAKGVSLITENLFENRFQHVFELRRMGAEIEVDGRTAVVKGPVRLQGAEVEASDLRASACLVLAALAAEGVSRVYGLEHLDRGYERMAEKLSSVGARIRRGRDEAEELGRSCWSGASRKAF</sequence>
<evidence type="ECO:0000256" key="9">
    <source>
        <dbReference type="ARBA" id="ARBA00023316"/>
    </source>
</evidence>
<dbReference type="FunFam" id="3.65.10.10:FF:000001">
    <property type="entry name" value="UDP-N-acetylglucosamine 1-carboxyvinyltransferase"/>
    <property type="match status" value="1"/>
</dbReference>
<keyword evidence="4 12" id="KW-0132">Cell division</keyword>
<comment type="subcellular location">
    <subcellularLocation>
        <location evidence="1 12">Cytoplasm</location>
    </subcellularLocation>
</comment>
<feature type="binding site" evidence="12">
    <location>
        <begin position="23"/>
        <end position="24"/>
    </location>
    <ligand>
        <name>phosphoenolpyruvate</name>
        <dbReference type="ChEBI" id="CHEBI:58702"/>
    </ligand>
</feature>
<dbReference type="InterPro" id="IPR050068">
    <property type="entry name" value="MurA_subfamily"/>
</dbReference>
<dbReference type="EC" id="2.5.1.7" evidence="12"/>
<dbReference type="NCBIfam" id="NF006873">
    <property type="entry name" value="PRK09369.1"/>
    <property type="match status" value="1"/>
</dbReference>
<dbReference type="AlphaFoldDB" id="A0A179D2U4"/>
<evidence type="ECO:0000313" key="15">
    <source>
        <dbReference type="Proteomes" id="UP000078390"/>
    </source>
</evidence>
<dbReference type="OrthoDB" id="9803760at2"/>
<keyword evidence="3 12" id="KW-0963">Cytoplasm</keyword>
<dbReference type="GO" id="GO:0019277">
    <property type="term" value="P:UDP-N-acetylgalactosamine biosynthetic process"/>
    <property type="evidence" value="ECO:0007669"/>
    <property type="project" value="InterPro"/>
</dbReference>
<protein>
    <recommendedName>
        <fullName evidence="12">UDP-N-acetylglucosamine 1-carboxyvinyltransferase</fullName>
        <ecNumber evidence="12">2.5.1.7</ecNumber>
    </recommendedName>
    <alternativeName>
        <fullName evidence="12">Enoylpyruvate transferase</fullName>
    </alternativeName>
    <alternativeName>
        <fullName evidence="12">UDP-N-acetylglucosamine enolpyruvyl transferase</fullName>
        <shortName evidence="12">EPT</shortName>
    </alternativeName>
</protein>
<dbReference type="RefSeq" id="WP_068671033.1">
    <property type="nucleotide sequence ID" value="NZ_LWLG01000012.1"/>
</dbReference>
<feature type="active site" description="Proton donor" evidence="12">
    <location>
        <position position="117"/>
    </location>
</feature>
<evidence type="ECO:0000256" key="6">
    <source>
        <dbReference type="ARBA" id="ARBA00022960"/>
    </source>
</evidence>
<keyword evidence="15" id="KW-1185">Reference proteome</keyword>
<feature type="domain" description="Enolpyruvate transferase" evidence="13">
    <location>
        <begin position="8"/>
        <end position="409"/>
    </location>
</feature>
<dbReference type="PANTHER" id="PTHR43783:SF1">
    <property type="entry name" value="UDP-N-ACETYLGLUCOSAMINE 1-CARBOXYVINYLTRANSFERASE"/>
    <property type="match status" value="1"/>
</dbReference>
<feature type="modified residue" description="2-(S-cysteinyl)pyruvic acid O-phosphothioketal" evidence="12">
    <location>
        <position position="117"/>
    </location>
</feature>
<dbReference type="GO" id="GO:0071555">
    <property type="term" value="P:cell wall organization"/>
    <property type="evidence" value="ECO:0007669"/>
    <property type="project" value="UniProtKB-KW"/>
</dbReference>
<dbReference type="GO" id="GO:0008360">
    <property type="term" value="P:regulation of cell shape"/>
    <property type="evidence" value="ECO:0007669"/>
    <property type="project" value="UniProtKB-KW"/>
</dbReference>
<gene>
    <name evidence="12" type="primary">murA</name>
    <name evidence="14" type="ORF">TDIS_1561</name>
</gene>
<dbReference type="InterPro" id="IPR036968">
    <property type="entry name" value="Enolpyruvate_Tfrase_sf"/>
</dbReference>
<dbReference type="GO" id="GO:0051301">
    <property type="term" value="P:cell division"/>
    <property type="evidence" value="ECO:0007669"/>
    <property type="project" value="UniProtKB-KW"/>
</dbReference>
<feature type="binding site" evidence="12">
    <location>
        <position position="93"/>
    </location>
    <ligand>
        <name>UDP-N-acetyl-alpha-D-glucosamine</name>
        <dbReference type="ChEBI" id="CHEBI:57705"/>
    </ligand>
</feature>
<accession>A0A179D2U4</accession>
<evidence type="ECO:0000256" key="3">
    <source>
        <dbReference type="ARBA" id="ARBA00022490"/>
    </source>
</evidence>
<dbReference type="CDD" id="cd01555">
    <property type="entry name" value="UdpNAET"/>
    <property type="match status" value="1"/>
</dbReference>
<evidence type="ECO:0000256" key="12">
    <source>
        <dbReference type="HAMAP-Rule" id="MF_00111"/>
    </source>
</evidence>
<dbReference type="STRING" id="999894.TDIS_1561"/>
<feature type="binding site" evidence="12">
    <location>
        <begin position="122"/>
        <end position="126"/>
    </location>
    <ligand>
        <name>UDP-N-acetyl-alpha-D-glucosamine</name>
        <dbReference type="ChEBI" id="CHEBI:57705"/>
    </ligand>
</feature>
<proteinExistence type="inferred from homology"/>
<dbReference type="InterPro" id="IPR013792">
    <property type="entry name" value="RNA3'P_cycl/enolpyr_Trfase_a/b"/>
</dbReference>
<comment type="pathway">
    <text evidence="2 12">Cell wall biogenesis; peptidoglycan biosynthesis.</text>
</comment>
<feature type="binding site" evidence="12">
    <location>
        <position position="330"/>
    </location>
    <ligand>
        <name>UDP-N-acetyl-alpha-D-glucosamine</name>
        <dbReference type="ChEBI" id="CHEBI:57705"/>
    </ligand>
</feature>
<keyword evidence="8 12" id="KW-0131">Cell cycle</keyword>
<dbReference type="UniPathway" id="UPA00219"/>
<keyword evidence="12" id="KW-0670">Pyruvate</keyword>
<dbReference type="PATRIC" id="fig|999894.6.peg.1560"/>
<feature type="binding site" evidence="12">
    <location>
        <position position="308"/>
    </location>
    <ligand>
        <name>UDP-N-acetyl-alpha-D-glucosamine</name>
        <dbReference type="ChEBI" id="CHEBI:57705"/>
    </ligand>
</feature>
<evidence type="ECO:0000256" key="5">
    <source>
        <dbReference type="ARBA" id="ARBA00022679"/>
    </source>
</evidence>
<comment type="caution">
    <text evidence="14">The sequence shown here is derived from an EMBL/GenBank/DDBJ whole genome shotgun (WGS) entry which is preliminary data.</text>
</comment>
<dbReference type="SUPFAM" id="SSF55205">
    <property type="entry name" value="EPT/RTPC-like"/>
    <property type="match status" value="1"/>
</dbReference>
<evidence type="ECO:0000256" key="4">
    <source>
        <dbReference type="ARBA" id="ARBA00022618"/>
    </source>
</evidence>
<evidence type="ECO:0000256" key="10">
    <source>
        <dbReference type="ARBA" id="ARBA00038367"/>
    </source>
</evidence>
<dbReference type="GO" id="GO:0008760">
    <property type="term" value="F:UDP-N-acetylglucosamine 1-carboxyvinyltransferase activity"/>
    <property type="evidence" value="ECO:0007669"/>
    <property type="project" value="UniProtKB-UniRule"/>
</dbReference>
<dbReference type="HAMAP" id="MF_00111">
    <property type="entry name" value="MurA"/>
    <property type="match status" value="1"/>
</dbReference>
<dbReference type="InterPro" id="IPR001986">
    <property type="entry name" value="Enolpyruvate_Tfrase_dom"/>
</dbReference>
<dbReference type="EMBL" id="LWLG01000012">
    <property type="protein sequence ID" value="OAQ20366.1"/>
    <property type="molecule type" value="Genomic_DNA"/>
</dbReference>
<evidence type="ECO:0000313" key="14">
    <source>
        <dbReference type="EMBL" id="OAQ20366.1"/>
    </source>
</evidence>
<comment type="catalytic activity">
    <reaction evidence="11 12">
        <text>phosphoenolpyruvate + UDP-N-acetyl-alpha-D-glucosamine = UDP-N-acetyl-3-O-(1-carboxyvinyl)-alpha-D-glucosamine + phosphate</text>
        <dbReference type="Rhea" id="RHEA:18681"/>
        <dbReference type="ChEBI" id="CHEBI:43474"/>
        <dbReference type="ChEBI" id="CHEBI:57705"/>
        <dbReference type="ChEBI" id="CHEBI:58702"/>
        <dbReference type="ChEBI" id="CHEBI:68483"/>
        <dbReference type="EC" id="2.5.1.7"/>
    </reaction>
</comment>
<evidence type="ECO:0000256" key="8">
    <source>
        <dbReference type="ARBA" id="ARBA00023306"/>
    </source>
</evidence>
<dbReference type="Gene3D" id="3.65.10.10">
    <property type="entry name" value="Enolpyruvate transferase domain"/>
    <property type="match status" value="2"/>
</dbReference>
<dbReference type="GO" id="GO:0009252">
    <property type="term" value="P:peptidoglycan biosynthetic process"/>
    <property type="evidence" value="ECO:0007669"/>
    <property type="project" value="UniProtKB-UniRule"/>
</dbReference>
<dbReference type="Pfam" id="PF00275">
    <property type="entry name" value="EPSP_synthase"/>
    <property type="match status" value="1"/>
</dbReference>
<dbReference type="NCBIfam" id="TIGR01072">
    <property type="entry name" value="murA"/>
    <property type="match status" value="1"/>
</dbReference>
<keyword evidence="9 12" id="KW-0961">Cell wall biogenesis/degradation</keyword>
<evidence type="ECO:0000256" key="1">
    <source>
        <dbReference type="ARBA" id="ARBA00004496"/>
    </source>
</evidence>
<keyword evidence="5 12" id="KW-0808">Transferase</keyword>
<reference evidence="14 15" key="1">
    <citation type="submission" date="2016-04" db="EMBL/GenBank/DDBJ databases">
        <title>Genome analysis of Thermosulfurimonas dismutans, the first thermophilic sulfur-disproportionating bacterium of the phylum Thermodesulfobacteria.</title>
        <authorList>
            <person name="Mardanov A.V."/>
            <person name="Beletsky A.V."/>
            <person name="Kadnikov V.V."/>
            <person name="Slobodkin A.I."/>
            <person name="Ravin N.V."/>
        </authorList>
    </citation>
    <scope>NUCLEOTIDE SEQUENCE [LARGE SCALE GENOMIC DNA]</scope>
    <source>
        <strain evidence="14 15">S95</strain>
    </source>
</reference>
<evidence type="ECO:0000259" key="13">
    <source>
        <dbReference type="Pfam" id="PF00275"/>
    </source>
</evidence>
<name>A0A179D2U4_9BACT</name>
<evidence type="ECO:0000256" key="7">
    <source>
        <dbReference type="ARBA" id="ARBA00022984"/>
    </source>
</evidence>
<dbReference type="Proteomes" id="UP000078390">
    <property type="component" value="Unassembled WGS sequence"/>
</dbReference>
<organism evidence="14 15">
    <name type="scientific">Thermosulfurimonas dismutans</name>
    <dbReference type="NCBI Taxonomy" id="999894"/>
    <lineage>
        <taxon>Bacteria</taxon>
        <taxon>Pseudomonadati</taxon>
        <taxon>Thermodesulfobacteriota</taxon>
        <taxon>Thermodesulfobacteria</taxon>
        <taxon>Thermodesulfobacteriales</taxon>
        <taxon>Thermodesulfobacteriaceae</taxon>
        <taxon>Thermosulfurimonas</taxon>
    </lineage>
</organism>
<comment type="caution">
    <text evidence="12">Lacks conserved residue(s) required for the propagation of feature annotation.</text>
</comment>
<comment type="function">
    <text evidence="12">Cell wall formation. Adds enolpyruvyl to UDP-N-acetylglucosamine.</text>
</comment>
<dbReference type="GO" id="GO:0005737">
    <property type="term" value="C:cytoplasm"/>
    <property type="evidence" value="ECO:0007669"/>
    <property type="project" value="UniProtKB-SubCell"/>
</dbReference>
<dbReference type="InterPro" id="IPR005750">
    <property type="entry name" value="UDP_GlcNAc_COvinyl_MurA"/>
</dbReference>
<keyword evidence="6 12" id="KW-0133">Cell shape</keyword>
<comment type="similarity">
    <text evidence="10 12">Belongs to the EPSP synthase family. MurA subfamily.</text>
</comment>